<comment type="caution">
    <text evidence="1">The sequence shown here is derived from an EMBL/GenBank/DDBJ whole genome shotgun (WGS) entry which is preliminary data.</text>
</comment>
<gene>
    <name evidence="1" type="ORF">OHK93_007240</name>
</gene>
<dbReference type="InterPro" id="IPR038883">
    <property type="entry name" value="AN11006-like"/>
</dbReference>
<proteinExistence type="predicted"/>
<dbReference type="PANTHER" id="PTHR42085">
    <property type="entry name" value="F-BOX DOMAIN-CONTAINING PROTEIN"/>
    <property type="match status" value="1"/>
</dbReference>
<keyword evidence="2" id="KW-1185">Reference proteome</keyword>
<dbReference type="PANTHER" id="PTHR42085:SF2">
    <property type="entry name" value="F-BOX DOMAIN-CONTAINING PROTEIN"/>
    <property type="match status" value="1"/>
</dbReference>
<evidence type="ECO:0000313" key="2">
    <source>
        <dbReference type="Proteomes" id="UP001161017"/>
    </source>
</evidence>
<organism evidence="1 2">
    <name type="scientific">Ramalina farinacea</name>
    <dbReference type="NCBI Taxonomy" id="258253"/>
    <lineage>
        <taxon>Eukaryota</taxon>
        <taxon>Fungi</taxon>
        <taxon>Dikarya</taxon>
        <taxon>Ascomycota</taxon>
        <taxon>Pezizomycotina</taxon>
        <taxon>Lecanoromycetes</taxon>
        <taxon>OSLEUM clade</taxon>
        <taxon>Lecanoromycetidae</taxon>
        <taxon>Lecanorales</taxon>
        <taxon>Lecanorineae</taxon>
        <taxon>Ramalinaceae</taxon>
        <taxon>Ramalina</taxon>
    </lineage>
</organism>
<accession>A0AA43TQT4</accession>
<dbReference type="AlphaFoldDB" id="A0AA43TQT4"/>
<protein>
    <submittedName>
        <fullName evidence="1">Uncharacterized protein</fullName>
    </submittedName>
</protein>
<dbReference type="EMBL" id="JAPUFD010000006">
    <property type="protein sequence ID" value="MDI1487966.1"/>
    <property type="molecule type" value="Genomic_DNA"/>
</dbReference>
<dbReference type="Proteomes" id="UP001161017">
    <property type="component" value="Unassembled WGS sequence"/>
</dbReference>
<evidence type="ECO:0000313" key="1">
    <source>
        <dbReference type="EMBL" id="MDI1487966.1"/>
    </source>
</evidence>
<name>A0AA43TQT4_9LECA</name>
<sequence>MSSQLELLPRELRDQIYSEVLPTAKTIHPFQYHFSNANPRSIIIPGILIVNRKIHAEAVALLYVTNTLILATWLGRSDKAHENTTSFWWRHGSSIQNAHMHLRLKTLDHLASDEYYKAIIVPSYAAKVWDWERTALREAASNNLQTLTLEMRNNSRFCPEEFFGQCSTPSVIGMLRVLLEDLTFCYGTLQLRRKDRVWTRWEGSMERPPDFGKGRKRGFVNHLIIRGSESLSPVMDEIRRFLGEVWSLLNTEVRDDAALTQIESESTKGA</sequence>
<reference evidence="1" key="1">
    <citation type="journal article" date="2023" name="Genome Biol. Evol.">
        <title>First Whole Genome Sequence and Flow Cytometry Genome Size Data for the Lichen-Forming Fungus Ramalina farinacea (Ascomycota).</title>
        <authorList>
            <person name="Llewellyn T."/>
            <person name="Mian S."/>
            <person name="Hill R."/>
            <person name="Leitch I.J."/>
            <person name="Gaya E."/>
        </authorList>
    </citation>
    <scope>NUCLEOTIDE SEQUENCE</scope>
    <source>
        <strain evidence="1">LIQ254RAFAR</strain>
    </source>
</reference>